<keyword evidence="2" id="KW-1185">Reference proteome</keyword>
<comment type="caution">
    <text evidence="1">The sequence shown here is derived from an EMBL/GenBank/DDBJ whole genome shotgun (WGS) entry which is preliminary data.</text>
</comment>
<dbReference type="RefSeq" id="WP_270679346.1">
    <property type="nucleotide sequence ID" value="NZ_JAQFWP010000039.1"/>
</dbReference>
<proteinExistence type="predicted"/>
<protein>
    <recommendedName>
        <fullName evidence="3">DUF1963 domain-containing protein</fullName>
    </recommendedName>
</protein>
<gene>
    <name evidence="1" type="ORF">O4U47_19535</name>
</gene>
<evidence type="ECO:0008006" key="3">
    <source>
        <dbReference type="Google" id="ProtNLM"/>
    </source>
</evidence>
<dbReference type="SUPFAM" id="SSF103032">
    <property type="entry name" value="Hypothetical protein YwqG"/>
    <property type="match status" value="1"/>
</dbReference>
<name>A0ABT4TPU1_9ACTN</name>
<dbReference type="Gene3D" id="2.30.320.10">
    <property type="entry name" value="YwqG-like"/>
    <property type="match status" value="1"/>
</dbReference>
<organism evidence="1 2">
    <name type="scientific">Nocardiopsis suaedae</name>
    <dbReference type="NCBI Taxonomy" id="3018444"/>
    <lineage>
        <taxon>Bacteria</taxon>
        <taxon>Bacillati</taxon>
        <taxon>Actinomycetota</taxon>
        <taxon>Actinomycetes</taxon>
        <taxon>Streptosporangiales</taxon>
        <taxon>Nocardiopsidaceae</taxon>
        <taxon>Nocardiopsis</taxon>
    </lineage>
</organism>
<accession>A0ABT4TPU1</accession>
<dbReference type="Proteomes" id="UP001165685">
    <property type="component" value="Unassembled WGS sequence"/>
</dbReference>
<evidence type="ECO:0000313" key="1">
    <source>
        <dbReference type="EMBL" id="MDA2806711.1"/>
    </source>
</evidence>
<reference evidence="1" key="1">
    <citation type="submission" date="2023-01" db="EMBL/GenBank/DDBJ databases">
        <title>Draft genome sequence of Nocardiopsis sp. LSu2-4 isolated from halophytes.</title>
        <authorList>
            <person name="Duangmal K."/>
            <person name="Chantavorakit T."/>
        </authorList>
    </citation>
    <scope>NUCLEOTIDE SEQUENCE</scope>
    <source>
        <strain evidence="1">LSu2-4</strain>
    </source>
</reference>
<sequence length="305" mass="33584">MNTTRTTPPRPVDVAAAFPWLAPLERTAYRLHPRPGSPTPHDSSVGGPLLWPADEPWPTCDRWHEGQPYPLIPVAQVYARDVPLLRSFCNADLLQVLWCPSEHPPGFEFTTELFWRNAADVTDVLESPPEPTEEDEEDFDPLLPEDHLVPEPCVLAPEPVTEYPNLLELSAQAQRRLADPETWRAAGAAVDDAYGGYPESFYSGELSMAPGWKLGGWAPWGRTDLVARYCVHCGARMAPLLTIASSEWGGDRLWVAEEDRDLAEQGGRDASSPAGIQIGDGDNLQIYLCPSNPGAFPDGHTTLVQ</sequence>
<evidence type="ECO:0000313" key="2">
    <source>
        <dbReference type="Proteomes" id="UP001165685"/>
    </source>
</evidence>
<dbReference type="EMBL" id="JAQFWP010000039">
    <property type="protein sequence ID" value="MDA2806711.1"/>
    <property type="molecule type" value="Genomic_DNA"/>
</dbReference>
<dbReference type="InterPro" id="IPR035948">
    <property type="entry name" value="YwqG-like_sf"/>
</dbReference>